<feature type="compositionally biased region" description="Basic and acidic residues" evidence="1">
    <location>
        <begin position="286"/>
        <end position="297"/>
    </location>
</feature>
<feature type="region of interest" description="Disordered" evidence="1">
    <location>
        <begin position="21"/>
        <end position="47"/>
    </location>
</feature>
<evidence type="ECO:0000313" key="2">
    <source>
        <dbReference type="EMBL" id="KAF9886847.1"/>
    </source>
</evidence>
<dbReference type="Proteomes" id="UP001194746">
    <property type="component" value="Unassembled WGS sequence"/>
</dbReference>
<evidence type="ECO:0000256" key="1">
    <source>
        <dbReference type="SAM" id="MobiDB-lite"/>
    </source>
</evidence>
<feature type="compositionally biased region" description="Polar residues" evidence="1">
    <location>
        <begin position="214"/>
        <end position="233"/>
    </location>
</feature>
<organism evidence="2 3">
    <name type="scientific">Aspergillus nanangensis</name>
    <dbReference type="NCBI Taxonomy" id="2582783"/>
    <lineage>
        <taxon>Eukaryota</taxon>
        <taxon>Fungi</taxon>
        <taxon>Dikarya</taxon>
        <taxon>Ascomycota</taxon>
        <taxon>Pezizomycotina</taxon>
        <taxon>Eurotiomycetes</taxon>
        <taxon>Eurotiomycetidae</taxon>
        <taxon>Eurotiales</taxon>
        <taxon>Aspergillaceae</taxon>
        <taxon>Aspergillus</taxon>
        <taxon>Aspergillus subgen. Circumdati</taxon>
    </lineage>
</organism>
<name>A0AAD4CJP4_ASPNN</name>
<reference evidence="2" key="1">
    <citation type="journal article" date="2019" name="Beilstein J. Org. Chem.">
        <title>Nanangenines: drimane sesquiterpenoids as the dominant metabolite cohort of a novel Australian fungus, Aspergillus nanangensis.</title>
        <authorList>
            <person name="Lacey H.J."/>
            <person name="Gilchrist C.L.M."/>
            <person name="Crombie A."/>
            <person name="Kalaitzis J.A."/>
            <person name="Vuong D."/>
            <person name="Rutledge P.J."/>
            <person name="Turner P."/>
            <person name="Pitt J.I."/>
            <person name="Lacey E."/>
            <person name="Chooi Y.H."/>
            <person name="Piggott A.M."/>
        </authorList>
    </citation>
    <scope>NUCLEOTIDE SEQUENCE</scope>
    <source>
        <strain evidence="2">MST-FP2251</strain>
    </source>
</reference>
<sequence>MDPKEDCSRHYELHLHHKANTMSSTSSLIPPPLNYSSSLDRENTSPSPSLNAMCAPGYPGVLSLHHYRRYLSNSPPVDCEEIKKLRRKNAALNLNQNQMQTHTCLPGSPSPIDPNTEQPYYPYAYAYRPTSPKENPSPQKVLDTFRNRLGKYPEQNLDQEDTCLVHPSTTPPPPTTTIVHHGTSFEILNPRESLRFARIVSYIEDVDSYRGPDSTPTPTYQDSIRTSLRTQSIAEEDEGPDSDGTGDGEESKAHHDLVGDSPHQPMPSISERLEENEYDYFASAEYEQRPETARSQESEIGEPGSPIEYHPSYGWEEHQEHPRLGYDFNNAYGWDYGLGNLSGMDGWNIHDHLNTASTNMLQPTEMRIHRRLSRRSIARRQKKTGPLQKLCSALRRKRFFAA</sequence>
<keyword evidence="3" id="KW-1185">Reference proteome</keyword>
<evidence type="ECO:0000313" key="3">
    <source>
        <dbReference type="Proteomes" id="UP001194746"/>
    </source>
</evidence>
<proteinExistence type="predicted"/>
<dbReference type="AlphaFoldDB" id="A0AAD4CJP4"/>
<feature type="region of interest" description="Disordered" evidence="1">
    <location>
        <begin position="286"/>
        <end position="312"/>
    </location>
</feature>
<protein>
    <submittedName>
        <fullName evidence="2">Uncharacterized protein</fullName>
    </submittedName>
</protein>
<comment type="caution">
    <text evidence="2">The sequence shown here is derived from an EMBL/GenBank/DDBJ whole genome shotgun (WGS) entry which is preliminary data.</text>
</comment>
<accession>A0AAD4CJP4</accession>
<reference evidence="2" key="2">
    <citation type="submission" date="2020-02" db="EMBL/GenBank/DDBJ databases">
        <authorList>
            <person name="Gilchrist C.L.M."/>
            <person name="Chooi Y.-H."/>
        </authorList>
    </citation>
    <scope>NUCLEOTIDE SEQUENCE</scope>
    <source>
        <strain evidence="2">MST-FP2251</strain>
    </source>
</reference>
<feature type="compositionally biased region" description="Basic and acidic residues" evidence="1">
    <location>
        <begin position="249"/>
        <end position="258"/>
    </location>
</feature>
<gene>
    <name evidence="2" type="ORF">FE257_010970</name>
</gene>
<dbReference type="EMBL" id="VCAU01000070">
    <property type="protein sequence ID" value="KAF9886847.1"/>
    <property type="molecule type" value="Genomic_DNA"/>
</dbReference>
<feature type="compositionally biased region" description="Acidic residues" evidence="1">
    <location>
        <begin position="234"/>
        <end position="248"/>
    </location>
</feature>
<feature type="region of interest" description="Disordered" evidence="1">
    <location>
        <begin position="207"/>
        <end position="268"/>
    </location>
</feature>